<dbReference type="EMBL" id="JAJVDC020000267">
    <property type="protein sequence ID" value="KAL1616412.1"/>
    <property type="molecule type" value="Genomic_DNA"/>
</dbReference>
<sequence length="416" mass="42219">MCQGQPTASVSCGSEESEEHPKEIEIRVIYWLTTQLPFYKETVHYDVLQYPSTAITTATRTVSNNATALDMLSYTSLIPSAQAAPSGPYIISEVGAVYGTIEEIGTATITYPTPYALIVNRVHVHQMGMCEDGTEFSTSAWFNQPAPIPLPTTLNYQNMSAEVNLTIPDFNDAFHSLHPRLGYCSFSSFSGQPLPKIVVDTASARATSASTVTTTGKAMVQSAAAAAAATTTAGDARLSSAAAEIASLASYIACGLGGSCGSSAAARSTSVAGGATDSHGNTYFFAPAAAASTAPTVATLGKGDVPLYTADNGAVVVPVWKTLSAGAAAATVGGAVMSVGTGGAVVVDGNTVARGKAVGTGATGTTEVNSRSVASESGGLVGSVVAQQSTGAVGEVGKMRRELLAVLGLVLILIVL</sequence>
<name>A0ABR3SBL7_9PEZI</name>
<protein>
    <submittedName>
        <fullName evidence="1">Uncharacterized protein</fullName>
    </submittedName>
</protein>
<gene>
    <name evidence="1" type="ORF">SLS56_011430</name>
</gene>
<reference evidence="1 2" key="1">
    <citation type="submission" date="2024-02" db="EMBL/GenBank/DDBJ databases">
        <title>De novo assembly and annotation of 12 fungi associated with fruit tree decline syndrome in Ontario, Canada.</title>
        <authorList>
            <person name="Sulman M."/>
            <person name="Ellouze W."/>
            <person name="Ilyukhin E."/>
        </authorList>
    </citation>
    <scope>NUCLEOTIDE SEQUENCE [LARGE SCALE GENOMIC DNA]</scope>
    <source>
        <strain evidence="1 2">M1-105</strain>
    </source>
</reference>
<keyword evidence="2" id="KW-1185">Reference proteome</keyword>
<accession>A0ABR3SBL7</accession>
<organism evidence="1 2">
    <name type="scientific">Neofusicoccum ribis</name>
    <dbReference type="NCBI Taxonomy" id="45134"/>
    <lineage>
        <taxon>Eukaryota</taxon>
        <taxon>Fungi</taxon>
        <taxon>Dikarya</taxon>
        <taxon>Ascomycota</taxon>
        <taxon>Pezizomycotina</taxon>
        <taxon>Dothideomycetes</taxon>
        <taxon>Dothideomycetes incertae sedis</taxon>
        <taxon>Botryosphaeriales</taxon>
        <taxon>Botryosphaeriaceae</taxon>
        <taxon>Neofusicoccum</taxon>
    </lineage>
</organism>
<evidence type="ECO:0000313" key="2">
    <source>
        <dbReference type="Proteomes" id="UP001521116"/>
    </source>
</evidence>
<dbReference type="Proteomes" id="UP001521116">
    <property type="component" value="Unassembled WGS sequence"/>
</dbReference>
<evidence type="ECO:0000313" key="1">
    <source>
        <dbReference type="EMBL" id="KAL1616412.1"/>
    </source>
</evidence>
<proteinExistence type="predicted"/>
<comment type="caution">
    <text evidence="1">The sequence shown here is derived from an EMBL/GenBank/DDBJ whole genome shotgun (WGS) entry which is preliminary data.</text>
</comment>